<keyword evidence="1" id="KW-0175">Coiled coil</keyword>
<dbReference type="AlphaFoldDB" id="T0BEJ3"/>
<evidence type="ECO:0000256" key="2">
    <source>
        <dbReference type="SAM" id="MobiDB-lite"/>
    </source>
</evidence>
<feature type="region of interest" description="Disordered" evidence="2">
    <location>
        <begin position="222"/>
        <end position="253"/>
    </location>
</feature>
<feature type="region of interest" description="Disordered" evidence="2">
    <location>
        <begin position="376"/>
        <end position="395"/>
    </location>
</feature>
<feature type="region of interest" description="Disordered" evidence="2">
    <location>
        <begin position="273"/>
        <end position="296"/>
    </location>
</feature>
<gene>
    <name evidence="3" type="ORF">K1I37_10870</name>
</gene>
<feature type="compositionally biased region" description="Basic and acidic residues" evidence="2">
    <location>
        <begin position="222"/>
        <end position="237"/>
    </location>
</feature>
<keyword evidence="4" id="KW-1185">Reference proteome</keyword>
<proteinExistence type="predicted"/>
<organism evidence="3 4">
    <name type="scientific">Alicyclobacillus acidoterrestris (strain ATCC 49025 / DSM 3922 / CIP 106132 / NCIMB 13137 / GD3B)</name>
    <dbReference type="NCBI Taxonomy" id="1356854"/>
    <lineage>
        <taxon>Bacteria</taxon>
        <taxon>Bacillati</taxon>
        <taxon>Bacillota</taxon>
        <taxon>Bacilli</taxon>
        <taxon>Bacillales</taxon>
        <taxon>Alicyclobacillaceae</taxon>
        <taxon>Alicyclobacillus</taxon>
    </lineage>
</organism>
<evidence type="ECO:0000256" key="1">
    <source>
        <dbReference type="SAM" id="Coils"/>
    </source>
</evidence>
<dbReference type="Proteomes" id="UP000829401">
    <property type="component" value="Chromosome"/>
</dbReference>
<dbReference type="KEGG" id="aaco:K1I37_10870"/>
<sequence length="395" mass="44875">MRTLSGYEALEIADKYGVSLYDRYYEKEISLEEAQQFVESQRDPHSFLVKDWPDSDEEAETVVLANALKRLKEERISAGTIDELASMPDNPIHPFAAELAAERLADQNRMQIVDAFAESLSYRLPQRVQLSTGFLDHLAGLVCEDCAHMSLDEPFHEDCLASLIDFIRSESFTVSDIVEMREVKYQNGKLTKMLRPGFGLLTKKVSETRSRWQSVFKPMLHRESDAQNSSDAHRHDAGTAQATGRDVVQQPSQRYEDVVDRALDDMQATRVSPRVPVAPRVSGSEETAGENRAEQRPVVTKNDLIAYLESIEIIDDNGQITKLHQEQRALQSQLAAKDEEIYRLHKQIEYWQKQCDEIQRDMDTLIEAMQIAKRRTSSMSASSSPVVEATFESKS</sequence>
<reference evidence="4" key="1">
    <citation type="journal article" date="2022" name="G3 (Bethesda)">
        <title>Unveiling the complete genome sequence of Alicyclobacillus acidoterrestris DSM 3922T, a taint-producing strain.</title>
        <authorList>
            <person name="Leonardo I.C."/>
            <person name="Barreto Crespo M.T."/>
            <person name="Gaspar F.B."/>
        </authorList>
    </citation>
    <scope>NUCLEOTIDE SEQUENCE [LARGE SCALE GENOMIC DNA]</scope>
    <source>
        <strain evidence="4">DSM 3922</strain>
    </source>
</reference>
<accession>T0BEJ3</accession>
<accession>A0A9E7CQ86</accession>
<evidence type="ECO:0000313" key="4">
    <source>
        <dbReference type="Proteomes" id="UP000829401"/>
    </source>
</evidence>
<protein>
    <submittedName>
        <fullName evidence="3">Uncharacterized protein</fullName>
    </submittedName>
</protein>
<dbReference type="RefSeq" id="WP_021298179.1">
    <property type="nucleotide sequence ID" value="NZ_AURB01000178.1"/>
</dbReference>
<dbReference type="OrthoDB" id="2375085at2"/>
<feature type="compositionally biased region" description="Low complexity" evidence="2">
    <location>
        <begin position="273"/>
        <end position="284"/>
    </location>
</feature>
<dbReference type="EMBL" id="CP080467">
    <property type="protein sequence ID" value="UNO47244.1"/>
    <property type="molecule type" value="Genomic_DNA"/>
</dbReference>
<evidence type="ECO:0000313" key="3">
    <source>
        <dbReference type="EMBL" id="UNO47244.1"/>
    </source>
</evidence>
<name>T0BEJ3_ALIAG</name>
<feature type="coiled-coil region" evidence="1">
    <location>
        <begin position="320"/>
        <end position="375"/>
    </location>
</feature>